<dbReference type="GO" id="GO:0050380">
    <property type="term" value="F:undecaprenyl-diphosphatase activity"/>
    <property type="evidence" value="ECO:0007669"/>
    <property type="project" value="UniProtKB-UniRule"/>
</dbReference>
<evidence type="ECO:0000256" key="15">
    <source>
        <dbReference type="ARBA" id="ARBA00032932"/>
    </source>
</evidence>
<evidence type="ECO:0000256" key="11">
    <source>
        <dbReference type="ARBA" id="ARBA00023136"/>
    </source>
</evidence>
<keyword evidence="11 17" id="KW-0472">Membrane</keyword>
<feature type="transmembrane region" description="Helical" evidence="17">
    <location>
        <begin position="259"/>
        <end position="279"/>
    </location>
</feature>
<evidence type="ECO:0000256" key="1">
    <source>
        <dbReference type="ARBA" id="ARBA00004651"/>
    </source>
</evidence>
<comment type="miscellaneous">
    <text evidence="17">Bacitracin is thought to be involved in the inhibition of peptidoglycan synthesis by sequestering undecaprenyl diphosphate, thereby reducing the pool of lipid carrier available.</text>
</comment>
<gene>
    <name evidence="17" type="primary">uppP</name>
    <name evidence="18" type="ORF">HMPREF9625_00753</name>
</gene>
<evidence type="ECO:0000256" key="10">
    <source>
        <dbReference type="ARBA" id="ARBA00022989"/>
    </source>
</evidence>
<dbReference type="NCBIfam" id="NF001391">
    <property type="entry name" value="PRK00281.1-5"/>
    <property type="match status" value="1"/>
</dbReference>
<dbReference type="GO" id="GO:0008360">
    <property type="term" value="P:regulation of cell shape"/>
    <property type="evidence" value="ECO:0007669"/>
    <property type="project" value="UniProtKB-KW"/>
</dbReference>
<dbReference type="Pfam" id="PF02673">
    <property type="entry name" value="BacA"/>
    <property type="match status" value="1"/>
</dbReference>
<dbReference type="Proteomes" id="UP000018461">
    <property type="component" value="Unassembled WGS sequence"/>
</dbReference>
<proteinExistence type="inferred from homology"/>
<evidence type="ECO:0000256" key="12">
    <source>
        <dbReference type="ARBA" id="ARBA00023251"/>
    </source>
</evidence>
<feature type="transmembrane region" description="Helical" evidence="17">
    <location>
        <begin position="51"/>
        <end position="70"/>
    </location>
</feature>
<evidence type="ECO:0000256" key="17">
    <source>
        <dbReference type="HAMAP-Rule" id="MF_01006"/>
    </source>
</evidence>
<feature type="transmembrane region" description="Helical" evidence="17">
    <location>
        <begin position="115"/>
        <end position="136"/>
    </location>
</feature>
<keyword evidence="10 17" id="KW-1133">Transmembrane helix</keyword>
<sequence length="280" mass="31716">MNIVEFLKLIVFSLVEGFTEWLPISSTGHLILLQDIIPLHGSKEFFSTFEVLIQLAAVMAVVQQFALRLWPFGKRKRGGGFYLKEEKAILIGKILLACLPAAVFGLALDDILDKYLYNGFVVSLMLILYGFLFIFVEKRNENKNFRITKVEDLSWTLAFQIGLFQCLALIPGTSRSGATIIGAMLLSVGRVAATEFSFFLSVPVMAGASLLKLIKHGGNFSGSEWFTLILAMILTYFVSIYCIRFLLRYIRNHDFKVFAYYRIIFGGIVLLWFVVSRFLL</sequence>
<reference evidence="18" key="1">
    <citation type="submission" date="2011-08" db="EMBL/GenBank/DDBJ databases">
        <authorList>
            <consortium name="The Broad Institute Genome Sequencing Platform"/>
            <person name="Earl A."/>
            <person name="Ward D."/>
            <person name="Feldgarden M."/>
            <person name="Gevers D."/>
            <person name="Sizova M."/>
            <person name="Hazen A."/>
            <person name="Epstein S."/>
            <person name="Young S.K."/>
            <person name="Zeng Q."/>
            <person name="Gargeya S."/>
            <person name="Fitzgerald M."/>
            <person name="Haas B."/>
            <person name="Abouelleil A."/>
            <person name="Alvarado L."/>
            <person name="Arachchi H.M."/>
            <person name="Berlin A."/>
            <person name="Brown A."/>
            <person name="Chapman S.B."/>
            <person name="Chen Z."/>
            <person name="Dunbar C."/>
            <person name="Freedman E."/>
            <person name="Gearin G."/>
            <person name="Gellesch M."/>
            <person name="Goldberg J."/>
            <person name="Griggs A."/>
            <person name="Gujja S."/>
            <person name="Heiman D."/>
            <person name="Howarth C."/>
            <person name="Larson L."/>
            <person name="Lui A."/>
            <person name="MacDonald P.J.P."/>
            <person name="Montmayeur A."/>
            <person name="Murphy C."/>
            <person name="Neiman D."/>
            <person name="Pearson M."/>
            <person name="Priest M."/>
            <person name="Roberts A."/>
            <person name="Saif S."/>
            <person name="Shea T."/>
            <person name="Shenoy N."/>
            <person name="Sisk P."/>
            <person name="Stolte C."/>
            <person name="Sykes S."/>
            <person name="Wortman J."/>
            <person name="Nusbaum C."/>
            <person name="Birren B."/>
        </authorList>
    </citation>
    <scope>NUCLEOTIDE SEQUENCE [LARGE SCALE GENOMIC DNA]</scope>
    <source>
        <strain evidence="18">ACB1</strain>
    </source>
</reference>
<dbReference type="AlphaFoldDB" id="G9WN20"/>
<evidence type="ECO:0000256" key="3">
    <source>
        <dbReference type="ARBA" id="ARBA00012374"/>
    </source>
</evidence>
<dbReference type="RefSeq" id="WP_009534613.1">
    <property type="nucleotide sequence ID" value="NZ_KE148312.1"/>
</dbReference>
<keyword evidence="5 17" id="KW-1003">Cell membrane</keyword>
<dbReference type="GO" id="GO:0046677">
    <property type="term" value="P:response to antibiotic"/>
    <property type="evidence" value="ECO:0007669"/>
    <property type="project" value="UniProtKB-UniRule"/>
</dbReference>
<dbReference type="GO" id="GO:0009252">
    <property type="term" value="P:peptidoglycan biosynthetic process"/>
    <property type="evidence" value="ECO:0007669"/>
    <property type="project" value="UniProtKB-KW"/>
</dbReference>
<organism evidence="18 19">
    <name type="scientific">Oribacterium parvum ACB1</name>
    <dbReference type="NCBI Taxonomy" id="796943"/>
    <lineage>
        <taxon>Bacteria</taxon>
        <taxon>Bacillati</taxon>
        <taxon>Bacillota</taxon>
        <taxon>Clostridia</taxon>
        <taxon>Lachnospirales</taxon>
        <taxon>Lachnospiraceae</taxon>
        <taxon>Oribacterium</taxon>
    </lineage>
</organism>
<evidence type="ECO:0000256" key="2">
    <source>
        <dbReference type="ARBA" id="ARBA00010621"/>
    </source>
</evidence>
<evidence type="ECO:0000256" key="14">
    <source>
        <dbReference type="ARBA" id="ARBA00032707"/>
    </source>
</evidence>
<keyword evidence="19" id="KW-1185">Reference proteome</keyword>
<keyword evidence="8 17" id="KW-0133">Cell shape</keyword>
<name>G9WN20_9FIRM</name>
<protein>
    <recommendedName>
        <fullName evidence="4 17">Undecaprenyl-diphosphatase</fullName>
        <ecNumber evidence="3 17">3.6.1.27</ecNumber>
    </recommendedName>
    <alternativeName>
        <fullName evidence="15 17">Bacitracin resistance protein</fullName>
    </alternativeName>
    <alternativeName>
        <fullName evidence="14 17">Undecaprenyl pyrophosphate phosphatase</fullName>
    </alternativeName>
</protein>
<evidence type="ECO:0000256" key="8">
    <source>
        <dbReference type="ARBA" id="ARBA00022960"/>
    </source>
</evidence>
<keyword evidence="9 17" id="KW-0573">Peptidoglycan synthesis</keyword>
<comment type="caution">
    <text evidence="18">The sequence shown here is derived from an EMBL/GenBank/DDBJ whole genome shotgun (WGS) entry which is preliminary data.</text>
</comment>
<feature type="transmembrane region" description="Helical" evidence="17">
    <location>
        <begin position="226"/>
        <end position="247"/>
    </location>
</feature>
<accession>G9WN20</accession>
<dbReference type="InterPro" id="IPR003824">
    <property type="entry name" value="UppP"/>
</dbReference>
<evidence type="ECO:0000313" key="19">
    <source>
        <dbReference type="Proteomes" id="UP000018461"/>
    </source>
</evidence>
<dbReference type="PATRIC" id="fig|796943.3.peg.1157"/>
<dbReference type="PANTHER" id="PTHR30622:SF3">
    <property type="entry name" value="UNDECAPRENYL-DIPHOSPHATASE"/>
    <property type="match status" value="1"/>
</dbReference>
<comment type="catalytic activity">
    <reaction evidence="16 17">
        <text>di-trans,octa-cis-undecaprenyl diphosphate + H2O = di-trans,octa-cis-undecaprenyl phosphate + phosphate + H(+)</text>
        <dbReference type="Rhea" id="RHEA:28094"/>
        <dbReference type="ChEBI" id="CHEBI:15377"/>
        <dbReference type="ChEBI" id="CHEBI:15378"/>
        <dbReference type="ChEBI" id="CHEBI:43474"/>
        <dbReference type="ChEBI" id="CHEBI:58405"/>
        <dbReference type="ChEBI" id="CHEBI:60392"/>
        <dbReference type="EC" id="3.6.1.27"/>
    </reaction>
</comment>
<reference evidence="18" key="2">
    <citation type="submission" date="2013-03" db="EMBL/GenBank/DDBJ databases">
        <title>The Genome Sequence of Oribacterium sp. ACB1.</title>
        <authorList>
            <consortium name="The Broad Institute Genomics Platform"/>
            <consortium name="The Broad Institute Genome Sequencing Center for Infectious Disease"/>
            <person name="Earl A."/>
            <person name="Ward D."/>
            <person name="Feldgarden M."/>
            <person name="Gevers D."/>
            <person name="Sizova M."/>
            <person name="Hazen A."/>
            <person name="Epstein S."/>
            <person name="Walker B."/>
            <person name="Young S."/>
            <person name="Zeng Q."/>
            <person name="Gargeya S."/>
            <person name="Fitzgerald M."/>
            <person name="Haas B."/>
            <person name="Abouelleil A."/>
            <person name="Allen A.W."/>
            <person name="Alvarado L."/>
            <person name="Arachchi H.M."/>
            <person name="Berlin A.M."/>
            <person name="Chapman S.B."/>
            <person name="Gainer-Dewar J."/>
            <person name="Goldberg J."/>
            <person name="Griggs A."/>
            <person name="Gujja S."/>
            <person name="Hansen M."/>
            <person name="Howarth C."/>
            <person name="Imamovic A."/>
            <person name="Ireland A."/>
            <person name="Larimer J."/>
            <person name="McCowan C."/>
            <person name="Murphy C."/>
            <person name="Pearson M."/>
            <person name="Poon T.W."/>
            <person name="Priest M."/>
            <person name="Roberts A."/>
            <person name="Saif S."/>
            <person name="Shea T."/>
            <person name="Sisk P."/>
            <person name="Sykes S."/>
            <person name="Wortman J."/>
            <person name="Nusbaum C."/>
            <person name="Birren B."/>
        </authorList>
    </citation>
    <scope>NUCLEOTIDE SEQUENCE [LARGE SCALE GENOMIC DNA]</scope>
    <source>
        <strain evidence="18">ACB1</strain>
    </source>
</reference>
<dbReference type="NCBIfam" id="NF001389">
    <property type="entry name" value="PRK00281.1-2"/>
    <property type="match status" value="1"/>
</dbReference>
<dbReference type="NCBIfam" id="TIGR00753">
    <property type="entry name" value="undec_PP_bacA"/>
    <property type="match status" value="1"/>
</dbReference>
<dbReference type="EC" id="3.6.1.27" evidence="3 17"/>
<dbReference type="EMBL" id="AFZC02000003">
    <property type="protein sequence ID" value="EHL11923.1"/>
    <property type="molecule type" value="Genomic_DNA"/>
</dbReference>
<feature type="transmembrane region" description="Helical" evidence="17">
    <location>
        <begin position="196"/>
        <end position="214"/>
    </location>
</feature>
<keyword evidence="12 17" id="KW-0046">Antibiotic resistance</keyword>
<evidence type="ECO:0000256" key="7">
    <source>
        <dbReference type="ARBA" id="ARBA00022801"/>
    </source>
</evidence>
<evidence type="ECO:0000256" key="6">
    <source>
        <dbReference type="ARBA" id="ARBA00022692"/>
    </source>
</evidence>
<evidence type="ECO:0000256" key="16">
    <source>
        <dbReference type="ARBA" id="ARBA00047594"/>
    </source>
</evidence>
<evidence type="ECO:0000256" key="5">
    <source>
        <dbReference type="ARBA" id="ARBA00022475"/>
    </source>
</evidence>
<keyword evidence="7 17" id="KW-0378">Hydrolase</keyword>
<comment type="function">
    <text evidence="17">Catalyzes the dephosphorylation of undecaprenyl diphosphate (UPP). Confers resistance to bacitracin.</text>
</comment>
<feature type="transmembrane region" description="Helical" evidence="17">
    <location>
        <begin position="90"/>
        <end position="109"/>
    </location>
</feature>
<evidence type="ECO:0000256" key="9">
    <source>
        <dbReference type="ARBA" id="ARBA00022984"/>
    </source>
</evidence>
<dbReference type="PANTHER" id="PTHR30622">
    <property type="entry name" value="UNDECAPRENYL-DIPHOSPHATASE"/>
    <property type="match status" value="1"/>
</dbReference>
<dbReference type="GO" id="GO:0071555">
    <property type="term" value="P:cell wall organization"/>
    <property type="evidence" value="ECO:0007669"/>
    <property type="project" value="UniProtKB-KW"/>
</dbReference>
<evidence type="ECO:0000313" key="18">
    <source>
        <dbReference type="EMBL" id="EHL11923.1"/>
    </source>
</evidence>
<comment type="subcellular location">
    <subcellularLocation>
        <location evidence="1 17">Cell membrane</location>
        <topology evidence="1 17">Multi-pass membrane protein</topology>
    </subcellularLocation>
</comment>
<dbReference type="STRING" id="796943.HMPREF9625_00753"/>
<dbReference type="HOGENOM" id="CLU_060296_2_0_9"/>
<dbReference type="HAMAP" id="MF_01006">
    <property type="entry name" value="Undec_diphosphatase"/>
    <property type="match status" value="1"/>
</dbReference>
<dbReference type="GO" id="GO:0005886">
    <property type="term" value="C:plasma membrane"/>
    <property type="evidence" value="ECO:0007669"/>
    <property type="project" value="UniProtKB-SubCell"/>
</dbReference>
<keyword evidence="13 17" id="KW-0961">Cell wall biogenesis/degradation</keyword>
<evidence type="ECO:0000256" key="13">
    <source>
        <dbReference type="ARBA" id="ARBA00023316"/>
    </source>
</evidence>
<evidence type="ECO:0000256" key="4">
    <source>
        <dbReference type="ARBA" id="ARBA00021581"/>
    </source>
</evidence>
<comment type="similarity">
    <text evidence="2 17">Belongs to the UppP family.</text>
</comment>
<keyword evidence="6 17" id="KW-0812">Transmembrane</keyword>